<sequence length="111" mass="13036" precursor="true">MKTVIITLLTVFITFTSWMTKADNNSKEYKLGAFSGAMKYCEDKFDGTERYKWARLRAAEEFKDMSGAEKFSYGLGRDNVNRKGQYFGKNLDKNECRSLLNLSEWKRFNQR</sequence>
<gene>
    <name evidence="2" type="ordered locus">Sput200_1784</name>
</gene>
<dbReference type="HOGENOM" id="CLU_2156635_0_0_6"/>
<dbReference type="KEGG" id="shp:Sput200_1784"/>
<dbReference type="EMBL" id="CP002457">
    <property type="protein sequence ID" value="ADV54241.1"/>
    <property type="molecule type" value="Genomic_DNA"/>
</dbReference>
<organism evidence="2 3">
    <name type="scientific">Shewanella putrefaciens (strain 200)</name>
    <dbReference type="NCBI Taxonomy" id="399804"/>
    <lineage>
        <taxon>Bacteria</taxon>
        <taxon>Pseudomonadati</taxon>
        <taxon>Pseudomonadota</taxon>
        <taxon>Gammaproteobacteria</taxon>
        <taxon>Alteromonadales</taxon>
        <taxon>Shewanellaceae</taxon>
        <taxon>Shewanella</taxon>
    </lineage>
</organism>
<evidence type="ECO:0000256" key="1">
    <source>
        <dbReference type="SAM" id="SignalP"/>
    </source>
</evidence>
<evidence type="ECO:0000313" key="3">
    <source>
        <dbReference type="Proteomes" id="UP000008209"/>
    </source>
</evidence>
<dbReference type="PATRIC" id="fig|399804.5.peg.1840"/>
<keyword evidence="1" id="KW-0732">Signal</keyword>
<proteinExistence type="predicted"/>
<feature type="chain" id="PRO_5003215746" description="Lipoprotein" evidence="1">
    <location>
        <begin position="23"/>
        <end position="111"/>
    </location>
</feature>
<dbReference type="Proteomes" id="UP000008209">
    <property type="component" value="Chromosome"/>
</dbReference>
<dbReference type="AlphaFoldDB" id="E6XIZ4"/>
<evidence type="ECO:0008006" key="4">
    <source>
        <dbReference type="Google" id="ProtNLM"/>
    </source>
</evidence>
<feature type="signal peptide" evidence="1">
    <location>
        <begin position="1"/>
        <end position="22"/>
    </location>
</feature>
<protein>
    <recommendedName>
        <fullName evidence="4">Lipoprotein</fullName>
    </recommendedName>
</protein>
<accession>E6XIZ4</accession>
<name>E6XIZ4_SHEP2</name>
<reference evidence="2 3" key="1">
    <citation type="submission" date="2011-01" db="EMBL/GenBank/DDBJ databases">
        <title>Complete sequence of Shewanella putrefaciens 200.</title>
        <authorList>
            <consortium name="US DOE Joint Genome Institute"/>
            <person name="Lucas S."/>
            <person name="Copeland A."/>
            <person name="Lapidus A."/>
            <person name="Cheng J.-F."/>
            <person name="Bruce D."/>
            <person name="Goodwin L."/>
            <person name="Pitluck S."/>
            <person name="Munk A.C."/>
            <person name="Detter J.C."/>
            <person name="Han C."/>
            <person name="Tapia R."/>
            <person name="Land M."/>
            <person name="Hauser L."/>
            <person name="Chang Y.-J."/>
            <person name="Jeffries C."/>
            <person name="Kyrpides N."/>
            <person name="Ivanova N."/>
            <person name="Mikhailova N."/>
            <person name="Kolker E."/>
            <person name="Lawrence C."/>
            <person name="McCue L.A."/>
            <person name="DiChristina T."/>
            <person name="Nealson K."/>
            <person name="Fredrickson J.K."/>
            <person name="Woyke T."/>
        </authorList>
    </citation>
    <scope>NUCLEOTIDE SEQUENCE [LARGE SCALE GENOMIC DNA]</scope>
    <source>
        <strain evidence="2 3">200</strain>
    </source>
</reference>
<evidence type="ECO:0000313" key="2">
    <source>
        <dbReference type="EMBL" id="ADV54241.1"/>
    </source>
</evidence>